<name>A0A429X8A6_SIMTE</name>
<dbReference type="Proteomes" id="UP000287296">
    <property type="component" value="Unassembled WGS sequence"/>
</dbReference>
<reference evidence="1 2" key="1">
    <citation type="submission" date="2018-12" db="EMBL/GenBank/DDBJ databases">
        <authorList>
            <person name="Sun L."/>
            <person name="Chen Z."/>
        </authorList>
    </citation>
    <scope>NUCLEOTIDE SEQUENCE [LARGE SCALE GENOMIC DNA]</scope>
    <source>
        <strain evidence="1 2">LMG 29736</strain>
    </source>
</reference>
<evidence type="ECO:0000313" key="2">
    <source>
        <dbReference type="Proteomes" id="UP000287296"/>
    </source>
</evidence>
<comment type="caution">
    <text evidence="1">The sequence shown here is derived from an EMBL/GenBank/DDBJ whole genome shotgun (WGS) entry which is preliminary data.</text>
</comment>
<proteinExistence type="predicted"/>
<sequence>MGYIAPVRMLQYTEYQKRDQEKTKDRDPMPVHFVPKIRLRAKFQLRTSATQIPFNDKNVRGIEREAFKKENFPHETGKGLYLNEYV</sequence>
<gene>
    <name evidence="1" type="ORF">D5F11_011215</name>
</gene>
<evidence type="ECO:0000313" key="1">
    <source>
        <dbReference type="EMBL" id="RST59667.1"/>
    </source>
</evidence>
<dbReference type="OrthoDB" id="2706316at2"/>
<dbReference type="RefSeq" id="WP_120116492.1">
    <property type="nucleotide sequence ID" value="NZ_BORI01000002.1"/>
</dbReference>
<dbReference type="AlphaFoldDB" id="A0A429X8A6"/>
<organism evidence="1 2">
    <name type="scientific">Siminovitchia terrae</name>
    <name type="common">Bacillus terrae</name>
    <dbReference type="NCBI Taxonomy" id="1914933"/>
    <lineage>
        <taxon>Bacteria</taxon>
        <taxon>Bacillati</taxon>
        <taxon>Bacillota</taxon>
        <taxon>Bacilli</taxon>
        <taxon>Bacillales</taxon>
        <taxon>Bacillaceae</taxon>
        <taxon>Siminovitchia</taxon>
    </lineage>
</organism>
<dbReference type="EMBL" id="QYTW02000009">
    <property type="protein sequence ID" value="RST59667.1"/>
    <property type="molecule type" value="Genomic_DNA"/>
</dbReference>
<accession>A0A429X8A6</accession>
<protein>
    <submittedName>
        <fullName evidence="1">Uncharacterized protein</fullName>
    </submittedName>
</protein>